<evidence type="ECO:0000313" key="2">
    <source>
        <dbReference type="Proteomes" id="UP000628840"/>
    </source>
</evidence>
<dbReference type="AlphaFoldDB" id="A0A830EZD1"/>
<keyword evidence="2" id="KW-1185">Reference proteome</keyword>
<organism evidence="1 2">
    <name type="scientific">Halarchaeum grantii</name>
    <dbReference type="NCBI Taxonomy" id="1193105"/>
    <lineage>
        <taxon>Archaea</taxon>
        <taxon>Methanobacteriati</taxon>
        <taxon>Methanobacteriota</taxon>
        <taxon>Stenosarchaea group</taxon>
        <taxon>Halobacteria</taxon>
        <taxon>Halobacteriales</taxon>
        <taxon>Halobacteriaceae</taxon>
    </lineage>
</organism>
<dbReference type="Proteomes" id="UP000628840">
    <property type="component" value="Unassembled WGS sequence"/>
</dbReference>
<evidence type="ECO:0000313" key="1">
    <source>
        <dbReference type="EMBL" id="GGL45181.1"/>
    </source>
</evidence>
<gene>
    <name evidence="1" type="ORF">GCM10009037_30740</name>
</gene>
<accession>A0A830EZD1</accession>
<dbReference type="EMBL" id="BMPF01000009">
    <property type="protein sequence ID" value="GGL45181.1"/>
    <property type="molecule type" value="Genomic_DNA"/>
</dbReference>
<name>A0A830EZD1_9EURY</name>
<reference evidence="1 2" key="1">
    <citation type="journal article" date="2019" name="Int. J. Syst. Evol. Microbiol.">
        <title>The Global Catalogue of Microorganisms (GCM) 10K type strain sequencing project: providing services to taxonomists for standard genome sequencing and annotation.</title>
        <authorList>
            <consortium name="The Broad Institute Genomics Platform"/>
            <consortium name="The Broad Institute Genome Sequencing Center for Infectious Disease"/>
            <person name="Wu L."/>
            <person name="Ma J."/>
        </authorList>
    </citation>
    <scope>NUCLEOTIDE SEQUENCE [LARGE SCALE GENOMIC DNA]</scope>
    <source>
        <strain evidence="1 2">JCM 19585</strain>
    </source>
</reference>
<evidence type="ECO:0008006" key="3">
    <source>
        <dbReference type="Google" id="ProtNLM"/>
    </source>
</evidence>
<proteinExistence type="predicted"/>
<protein>
    <recommendedName>
        <fullName evidence="3">Transposase</fullName>
    </recommendedName>
</protein>
<comment type="caution">
    <text evidence="1">The sequence shown here is derived from an EMBL/GenBank/DDBJ whole genome shotgun (WGS) entry which is preliminary data.</text>
</comment>
<sequence length="62" mass="6928">MLVDLLSESYEPNLEAPWENERTATPVRAFAVLLHQTGCSLREPTTLLADLGVECSYGAFWD</sequence>